<feature type="transmembrane region" description="Helical" evidence="6">
    <location>
        <begin position="373"/>
        <end position="394"/>
    </location>
</feature>
<evidence type="ECO:0000313" key="8">
    <source>
        <dbReference type="EMBL" id="MDR7385781.1"/>
    </source>
</evidence>
<evidence type="ECO:0000256" key="3">
    <source>
        <dbReference type="ARBA" id="ARBA00022692"/>
    </source>
</evidence>
<feature type="transmembrane region" description="Helical" evidence="6">
    <location>
        <begin position="222"/>
        <end position="243"/>
    </location>
</feature>
<dbReference type="Pfam" id="PF07690">
    <property type="entry name" value="MFS_1"/>
    <property type="match status" value="1"/>
</dbReference>
<dbReference type="PANTHER" id="PTHR23513">
    <property type="entry name" value="INTEGRAL MEMBRANE EFFLUX PROTEIN-RELATED"/>
    <property type="match status" value="1"/>
</dbReference>
<keyword evidence="4 6" id="KW-1133">Transmembrane helix</keyword>
<dbReference type="InterPro" id="IPR011701">
    <property type="entry name" value="MFS"/>
</dbReference>
<feature type="transmembrane region" description="Helical" evidence="6">
    <location>
        <begin position="307"/>
        <end position="329"/>
    </location>
</feature>
<organism evidence="8 9">
    <name type="scientific">Promicromonospora iranensis</name>
    <dbReference type="NCBI Taxonomy" id="1105144"/>
    <lineage>
        <taxon>Bacteria</taxon>
        <taxon>Bacillati</taxon>
        <taxon>Actinomycetota</taxon>
        <taxon>Actinomycetes</taxon>
        <taxon>Micrococcales</taxon>
        <taxon>Promicromonosporaceae</taxon>
        <taxon>Promicromonospora</taxon>
    </lineage>
</organism>
<protein>
    <submittedName>
        <fullName evidence="8">MFS family arabinose efflux permease</fullName>
    </submittedName>
</protein>
<feature type="transmembrane region" description="Helical" evidence="6">
    <location>
        <begin position="282"/>
        <end position="301"/>
    </location>
</feature>
<evidence type="ECO:0000313" key="9">
    <source>
        <dbReference type="Proteomes" id="UP001183585"/>
    </source>
</evidence>
<reference evidence="8 9" key="1">
    <citation type="submission" date="2023-07" db="EMBL/GenBank/DDBJ databases">
        <title>Sequencing the genomes of 1000 actinobacteria strains.</title>
        <authorList>
            <person name="Klenk H.-P."/>
        </authorList>
    </citation>
    <scope>NUCLEOTIDE SEQUENCE [LARGE SCALE GENOMIC DNA]</scope>
    <source>
        <strain evidence="8 9">DSM 45554</strain>
    </source>
</reference>
<keyword evidence="2" id="KW-1003">Cell membrane</keyword>
<feature type="transmembrane region" description="Helical" evidence="6">
    <location>
        <begin position="255"/>
        <end position="275"/>
    </location>
</feature>
<feature type="transmembrane region" description="Helical" evidence="6">
    <location>
        <begin position="85"/>
        <end position="106"/>
    </location>
</feature>
<dbReference type="RefSeq" id="WP_274996742.1">
    <property type="nucleotide sequence ID" value="NZ_JAJQQP010000013.1"/>
</dbReference>
<feature type="transmembrane region" description="Helical" evidence="6">
    <location>
        <begin position="12"/>
        <end position="36"/>
    </location>
</feature>
<dbReference type="InterPro" id="IPR036259">
    <property type="entry name" value="MFS_trans_sf"/>
</dbReference>
<dbReference type="Gene3D" id="1.20.1250.20">
    <property type="entry name" value="MFS general substrate transporter like domains"/>
    <property type="match status" value="1"/>
</dbReference>
<dbReference type="PROSITE" id="PS50850">
    <property type="entry name" value="MFS"/>
    <property type="match status" value="1"/>
</dbReference>
<evidence type="ECO:0000256" key="5">
    <source>
        <dbReference type="ARBA" id="ARBA00023136"/>
    </source>
</evidence>
<proteinExistence type="predicted"/>
<evidence type="ECO:0000256" key="6">
    <source>
        <dbReference type="SAM" id="Phobius"/>
    </source>
</evidence>
<dbReference type="PANTHER" id="PTHR23513:SF6">
    <property type="entry name" value="MAJOR FACILITATOR SUPERFAMILY ASSOCIATED DOMAIN-CONTAINING PROTEIN"/>
    <property type="match status" value="1"/>
</dbReference>
<feature type="transmembrane region" description="Helical" evidence="6">
    <location>
        <begin position="350"/>
        <end position="367"/>
    </location>
</feature>
<accession>A0ABU2CWS0</accession>
<keyword evidence="5 6" id="KW-0472">Membrane</keyword>
<keyword evidence="3 6" id="KW-0812">Transmembrane</keyword>
<feature type="transmembrane region" description="Helical" evidence="6">
    <location>
        <begin position="42"/>
        <end position="65"/>
    </location>
</feature>
<dbReference type="CDD" id="cd06173">
    <property type="entry name" value="MFS_MefA_like"/>
    <property type="match status" value="1"/>
</dbReference>
<evidence type="ECO:0000259" key="7">
    <source>
        <dbReference type="PROSITE" id="PS50850"/>
    </source>
</evidence>
<feature type="transmembrane region" description="Helical" evidence="6">
    <location>
        <begin position="158"/>
        <end position="183"/>
    </location>
</feature>
<gene>
    <name evidence="8" type="ORF">J2S48_005296</name>
</gene>
<evidence type="ECO:0000256" key="4">
    <source>
        <dbReference type="ARBA" id="ARBA00022989"/>
    </source>
</evidence>
<name>A0ABU2CWS0_9MICO</name>
<comment type="caution">
    <text evidence="8">The sequence shown here is derived from an EMBL/GenBank/DDBJ whole genome shotgun (WGS) entry which is preliminary data.</text>
</comment>
<dbReference type="EMBL" id="JAVDYE010000001">
    <property type="protein sequence ID" value="MDR7385781.1"/>
    <property type="molecule type" value="Genomic_DNA"/>
</dbReference>
<dbReference type="InterPro" id="IPR020846">
    <property type="entry name" value="MFS_dom"/>
</dbReference>
<dbReference type="SUPFAM" id="SSF103473">
    <property type="entry name" value="MFS general substrate transporter"/>
    <property type="match status" value="1"/>
</dbReference>
<keyword evidence="9" id="KW-1185">Reference proteome</keyword>
<comment type="subcellular location">
    <subcellularLocation>
        <location evidence="1">Cell membrane</location>
        <topology evidence="1">Multi-pass membrane protein</topology>
    </subcellularLocation>
</comment>
<evidence type="ECO:0000256" key="2">
    <source>
        <dbReference type="ARBA" id="ARBA00022475"/>
    </source>
</evidence>
<feature type="domain" description="Major facilitator superfamily (MFS) profile" evidence="7">
    <location>
        <begin position="1"/>
        <end position="398"/>
    </location>
</feature>
<dbReference type="Proteomes" id="UP001183585">
    <property type="component" value="Unassembled WGS sequence"/>
</dbReference>
<sequence length="412" mass="42722">MTSLGADYRRIWFGNASSNLADGVTFIAIPLLAVTLTDNPLAVSGLAIAHSAPRVLSVLGIGVLIDRYDRRRLLFLANFSRAAVFALLAALVMTDAAPLVALYAVYAVMGVIETLSDSAASAVLPQAVEPRGLDRANSQIAGTQTVVDEFVGPPLGGLLFAAAAFAPSALTAVAFLVAGLAYWRLRGSYTVPLTDRTAASHGVLSSIREGAAWTWRHRLVRLLVIIGALACVAYMIPFSYLALYATKELGLSPAGYGFLLSFSALGGLLGAFVAARLRRWLGYGWTIVAALSVGAMSFIAISLTTNVVVVAVALAAYIAHAVVWNVMAASVRQKATPAAMMGRVGSMSRLLSLTGLGVGAALGGLLASGVGFLIPFAVAGGLFAVAAVVCAVRIRLFRAWEAEQAPVAAEAG</sequence>
<evidence type="ECO:0000256" key="1">
    <source>
        <dbReference type="ARBA" id="ARBA00004651"/>
    </source>
</evidence>